<proteinExistence type="inferred from homology"/>
<dbReference type="STRING" id="1150469.RSPPHO_02431"/>
<dbReference type="eggNOG" id="COG0845">
    <property type="taxonomic scope" value="Bacteria"/>
</dbReference>
<feature type="transmembrane region" description="Helical" evidence="8">
    <location>
        <begin position="285"/>
        <end position="309"/>
    </location>
</feature>
<comment type="cofactor">
    <cofactor evidence="1">
        <name>Zn(2+)</name>
        <dbReference type="ChEBI" id="CHEBI:29105"/>
    </cofactor>
</comment>
<feature type="transmembrane region" description="Helical" evidence="8">
    <location>
        <begin position="455"/>
        <end position="475"/>
    </location>
</feature>
<comment type="similarity">
    <text evidence="3">Belongs to the peptidase M50B family.</text>
</comment>
<evidence type="ECO:0000256" key="6">
    <source>
        <dbReference type="ARBA" id="ARBA00023136"/>
    </source>
</evidence>
<feature type="transmembrane region" description="Helical" evidence="8">
    <location>
        <begin position="390"/>
        <end position="409"/>
    </location>
</feature>
<dbReference type="eggNOG" id="COG1994">
    <property type="taxonomic scope" value="Bacteria"/>
</dbReference>
<organism evidence="10 11">
    <name type="scientific">Pararhodospirillum photometricum DSM 122</name>
    <dbReference type="NCBI Taxonomy" id="1150469"/>
    <lineage>
        <taxon>Bacteria</taxon>
        <taxon>Pseudomonadati</taxon>
        <taxon>Pseudomonadota</taxon>
        <taxon>Alphaproteobacteria</taxon>
        <taxon>Rhodospirillales</taxon>
        <taxon>Rhodospirillaceae</taxon>
        <taxon>Pararhodospirillum</taxon>
    </lineage>
</organism>
<dbReference type="KEGG" id="rpm:RSPPHO_02431"/>
<feature type="transmembrane region" description="Helical" evidence="8">
    <location>
        <begin position="315"/>
        <end position="334"/>
    </location>
</feature>
<dbReference type="GO" id="GO:0016020">
    <property type="term" value="C:membrane"/>
    <property type="evidence" value="ECO:0007669"/>
    <property type="project" value="InterPro"/>
</dbReference>
<sequence>MGSRARPNCTGRRPRLRSPSCAAPSQGSGSSWECNVAAPLDLMALPLPPLRDDLSLLPGPRAADGSPTWTLHDPVRHRYHRLGWLAFEMLARWGAGNGRAVCEQVTAETTLTPGPADLEALLHFLRANLLVAMGTPADRTMWLRQCEANRPPWAQWLLHNYLFIRIPLVKPDRFLRRAWPFVRFIYTKRALAVIGLLGVLGLFLVTRQWDVFIHTFTQFASLDGLVWMGAALTLTKVMHELGHAFVAHRLGCRVPSMGIAFLVLWPVLYTDTSDGWRLSDRRQRLAIGAAGVVTELAIALLATLAWAVIEDGPARSAAFFLASAGWIATLAINLSPFMRFDGYYILSDLLDEPNLQSRAFALGRWALREMLFGLGDPAPEPLPGPRRRLLIVYAWATWVYRLVLFLGIALLVYHFFIKIVGIFLFFVEIGWFILKPVATEIMTWWRRRLDFRVNPQTLATLALLGLGLAALIVPWRSTVPLAAVLEASHAHALHAPEPARVAKLLVRTGDRVSRGTPLLVLSAPDLEVQSRLVDLRLQVNQMSVERSMTDDTLRGDVPLLLADQRALLAEQAGLYARKETLTLLAEIDGEVTDLLPEIREGLWVAPQSVLLRVIGTGPGQIVAYARQEDLNRLPADAPARFHPDDALAPAIAARVKAVETVNRPVLDHALLASLQGGPLAAREDPQHRLIPERSIYRVLAMPLDTPPPRQVQRGTLRVEGQPESLVARLWRGAVSVLIRESAF</sequence>
<gene>
    <name evidence="10" type="ORF">RSPPHO_02431</name>
</gene>
<dbReference type="GO" id="GO:0031293">
    <property type="term" value="P:membrane protein intracellular domain proteolysis"/>
    <property type="evidence" value="ECO:0007669"/>
    <property type="project" value="TreeGrafter"/>
</dbReference>
<dbReference type="PATRIC" id="fig|1150469.3.peg.2761"/>
<feature type="region of interest" description="Disordered" evidence="7">
    <location>
        <begin position="1"/>
        <end position="30"/>
    </location>
</feature>
<evidence type="ECO:0000256" key="7">
    <source>
        <dbReference type="SAM" id="MobiDB-lite"/>
    </source>
</evidence>
<evidence type="ECO:0000256" key="5">
    <source>
        <dbReference type="ARBA" id="ARBA00022989"/>
    </source>
</evidence>
<feature type="transmembrane region" description="Helical" evidence="8">
    <location>
        <begin position="186"/>
        <end position="205"/>
    </location>
</feature>
<evidence type="ECO:0000259" key="9">
    <source>
        <dbReference type="Pfam" id="PF02163"/>
    </source>
</evidence>
<dbReference type="Proteomes" id="UP000033220">
    <property type="component" value="Chromosome DSM 122"/>
</dbReference>
<dbReference type="EMBL" id="HE663493">
    <property type="protein sequence ID" value="CCG09057.1"/>
    <property type="molecule type" value="Genomic_DNA"/>
</dbReference>
<evidence type="ECO:0000256" key="4">
    <source>
        <dbReference type="ARBA" id="ARBA00022692"/>
    </source>
</evidence>
<dbReference type="GO" id="GO:0005737">
    <property type="term" value="C:cytoplasm"/>
    <property type="evidence" value="ECO:0007669"/>
    <property type="project" value="TreeGrafter"/>
</dbReference>
<dbReference type="HOGENOM" id="CLU_019354_1_0_5"/>
<evidence type="ECO:0000256" key="2">
    <source>
        <dbReference type="ARBA" id="ARBA00004127"/>
    </source>
</evidence>
<evidence type="ECO:0000256" key="8">
    <source>
        <dbReference type="SAM" id="Phobius"/>
    </source>
</evidence>
<evidence type="ECO:0000256" key="3">
    <source>
        <dbReference type="ARBA" id="ARBA00007931"/>
    </source>
</evidence>
<dbReference type="PANTHER" id="PTHR13325">
    <property type="entry name" value="PROTEASE M50 MEMBRANE-BOUND TRANSCRIPTION FACTOR SITE 2 PROTEASE"/>
    <property type="match status" value="1"/>
</dbReference>
<protein>
    <submittedName>
        <fullName evidence="10">Peptidase, M50 family protein</fullName>
    </submittedName>
</protein>
<dbReference type="InterPro" id="IPR001193">
    <property type="entry name" value="MBTPS2"/>
</dbReference>
<dbReference type="Gene3D" id="2.40.50.100">
    <property type="match status" value="1"/>
</dbReference>
<feature type="domain" description="Peptidase M50" evidence="9">
    <location>
        <begin position="231"/>
        <end position="306"/>
    </location>
</feature>
<keyword evidence="11" id="KW-1185">Reference proteome</keyword>
<reference evidence="10 11" key="1">
    <citation type="submission" date="2012-02" db="EMBL/GenBank/DDBJ databases">
        <title>Shotgun genome sequence of Phaeospirillum photometricum DSM 122.</title>
        <authorList>
            <person name="Duquesne K."/>
            <person name="Sturgis J."/>
        </authorList>
    </citation>
    <scope>NUCLEOTIDE SEQUENCE [LARGE SCALE GENOMIC DNA]</scope>
    <source>
        <strain evidence="11">DSM122</strain>
    </source>
</reference>
<accession>H6SM42</accession>
<keyword evidence="6 8" id="KW-0472">Membrane</keyword>
<dbReference type="GO" id="GO:0012505">
    <property type="term" value="C:endomembrane system"/>
    <property type="evidence" value="ECO:0007669"/>
    <property type="project" value="UniProtKB-SubCell"/>
</dbReference>
<feature type="transmembrane region" description="Helical" evidence="8">
    <location>
        <begin position="415"/>
        <end position="434"/>
    </location>
</feature>
<keyword evidence="4 8" id="KW-0812">Transmembrane</keyword>
<comment type="subcellular location">
    <subcellularLocation>
        <location evidence="2">Endomembrane system</location>
        <topology evidence="2">Multi-pass membrane protein</topology>
    </subcellularLocation>
</comment>
<keyword evidence="5 8" id="KW-1133">Transmembrane helix</keyword>
<name>H6SM42_PARPM</name>
<evidence type="ECO:0000313" key="10">
    <source>
        <dbReference type="EMBL" id="CCG09057.1"/>
    </source>
</evidence>
<dbReference type="GO" id="GO:0004222">
    <property type="term" value="F:metalloendopeptidase activity"/>
    <property type="evidence" value="ECO:0007669"/>
    <property type="project" value="InterPro"/>
</dbReference>
<dbReference type="InterPro" id="IPR008915">
    <property type="entry name" value="Peptidase_M50"/>
</dbReference>
<evidence type="ECO:0000313" key="11">
    <source>
        <dbReference type="Proteomes" id="UP000033220"/>
    </source>
</evidence>
<dbReference type="PANTHER" id="PTHR13325:SF3">
    <property type="entry name" value="MEMBRANE-BOUND TRANSCRIPTION FACTOR SITE-2 PROTEASE"/>
    <property type="match status" value="1"/>
</dbReference>
<evidence type="ECO:0000256" key="1">
    <source>
        <dbReference type="ARBA" id="ARBA00001947"/>
    </source>
</evidence>
<dbReference type="Pfam" id="PF02163">
    <property type="entry name" value="Peptidase_M50"/>
    <property type="match status" value="1"/>
</dbReference>
<dbReference type="AlphaFoldDB" id="H6SM42"/>